<evidence type="ECO:0000313" key="8">
    <source>
        <dbReference type="Proteomes" id="UP001195724"/>
    </source>
</evidence>
<organism evidence="7 8">
    <name type="scientific">Saccharothrix algeriensis</name>
    <dbReference type="NCBI Taxonomy" id="173560"/>
    <lineage>
        <taxon>Bacteria</taxon>
        <taxon>Bacillati</taxon>
        <taxon>Actinomycetota</taxon>
        <taxon>Actinomycetes</taxon>
        <taxon>Pseudonocardiales</taxon>
        <taxon>Pseudonocardiaceae</taxon>
        <taxon>Saccharothrix</taxon>
    </lineage>
</organism>
<dbReference type="InterPro" id="IPR013525">
    <property type="entry name" value="ABC2_TM"/>
</dbReference>
<keyword evidence="4 5" id="KW-0472">Membrane</keyword>
<feature type="transmembrane region" description="Helical" evidence="5">
    <location>
        <begin position="88"/>
        <end position="104"/>
    </location>
</feature>
<keyword evidence="2 5" id="KW-0812">Transmembrane</keyword>
<feature type="transmembrane region" description="Helical" evidence="5">
    <location>
        <begin position="59"/>
        <end position="82"/>
    </location>
</feature>
<keyword evidence="3 5" id="KW-1133">Transmembrane helix</keyword>
<evidence type="ECO:0000256" key="2">
    <source>
        <dbReference type="ARBA" id="ARBA00022692"/>
    </source>
</evidence>
<reference evidence="7 8" key="1">
    <citation type="submission" date="2021-01" db="EMBL/GenBank/DDBJ databases">
        <title>Sequencing the genomes of 1000 actinobacteria strains.</title>
        <authorList>
            <person name="Klenk H.-P."/>
        </authorList>
    </citation>
    <scope>NUCLEOTIDE SEQUENCE [LARGE SCALE GENOMIC DNA]</scope>
    <source>
        <strain evidence="7 8">DSM 44581</strain>
    </source>
</reference>
<feature type="transmembrane region" description="Helical" evidence="5">
    <location>
        <begin position="111"/>
        <end position="131"/>
    </location>
</feature>
<gene>
    <name evidence="7" type="ORF">JOE68_005340</name>
</gene>
<feature type="transmembrane region" description="Helical" evidence="5">
    <location>
        <begin position="28"/>
        <end position="47"/>
    </location>
</feature>
<dbReference type="PANTHER" id="PTHR43229:SF2">
    <property type="entry name" value="NODULATION PROTEIN J"/>
    <property type="match status" value="1"/>
</dbReference>
<feature type="transmembrane region" description="Helical" evidence="5">
    <location>
        <begin position="172"/>
        <end position="189"/>
    </location>
</feature>
<name>A0ABS2SDX8_9PSEU</name>
<protein>
    <submittedName>
        <fullName evidence="7">ABC-2 type transport system permease protein</fullName>
    </submittedName>
</protein>
<dbReference type="Proteomes" id="UP001195724">
    <property type="component" value="Unassembled WGS sequence"/>
</dbReference>
<keyword evidence="8" id="KW-1185">Reference proteome</keyword>
<dbReference type="EMBL" id="JAFBCL010000001">
    <property type="protein sequence ID" value="MBM7814475.1"/>
    <property type="molecule type" value="Genomic_DNA"/>
</dbReference>
<accession>A0ABS2SDX8</accession>
<evidence type="ECO:0000256" key="4">
    <source>
        <dbReference type="ARBA" id="ARBA00023136"/>
    </source>
</evidence>
<evidence type="ECO:0000259" key="6">
    <source>
        <dbReference type="Pfam" id="PF01061"/>
    </source>
</evidence>
<feature type="transmembrane region" description="Helical" evidence="5">
    <location>
        <begin position="137"/>
        <end position="160"/>
    </location>
</feature>
<sequence length="265" mass="27985">MMRDEARVLAAAVASARADLKAIYTWRTWSFAWLSRILCQVAFFAVIGRLLGSEERTHFLLVGNAVYIAALVSMFVCASTAWERQLGTLPLLVAAPSSPFTLFVGRSAQWLLDGTACASIALFVLGPLFGVPMPMPTALAAVPLIALVSVSTYCFGLVLAGLALRRVELRNLVGNLGGLALMVLCGVQVPSSFWPEPLHAVAQVLPVTHGLEAVRSLLAGGPTGAVLGPAAVELCVAAGWFGVAALSFRRFAESGRRTGTIEFGD</sequence>
<dbReference type="PANTHER" id="PTHR43229">
    <property type="entry name" value="NODULATION PROTEIN J"/>
    <property type="match status" value="1"/>
</dbReference>
<dbReference type="InterPro" id="IPR051784">
    <property type="entry name" value="Nod_factor_ABC_transporter"/>
</dbReference>
<comment type="subcellular location">
    <subcellularLocation>
        <location evidence="1">Membrane</location>
        <topology evidence="1">Multi-pass membrane protein</topology>
    </subcellularLocation>
</comment>
<comment type="caution">
    <text evidence="7">The sequence shown here is derived from an EMBL/GenBank/DDBJ whole genome shotgun (WGS) entry which is preliminary data.</text>
</comment>
<evidence type="ECO:0000313" key="7">
    <source>
        <dbReference type="EMBL" id="MBM7814475.1"/>
    </source>
</evidence>
<evidence type="ECO:0000256" key="5">
    <source>
        <dbReference type="SAM" id="Phobius"/>
    </source>
</evidence>
<evidence type="ECO:0000256" key="3">
    <source>
        <dbReference type="ARBA" id="ARBA00022989"/>
    </source>
</evidence>
<feature type="domain" description="ABC-2 type transporter transmembrane" evidence="6">
    <location>
        <begin position="25"/>
        <end position="217"/>
    </location>
</feature>
<evidence type="ECO:0000256" key="1">
    <source>
        <dbReference type="ARBA" id="ARBA00004141"/>
    </source>
</evidence>
<dbReference type="Pfam" id="PF01061">
    <property type="entry name" value="ABC2_membrane"/>
    <property type="match status" value="1"/>
</dbReference>
<proteinExistence type="predicted"/>
<feature type="transmembrane region" description="Helical" evidence="5">
    <location>
        <begin position="226"/>
        <end position="248"/>
    </location>
</feature>